<dbReference type="AlphaFoldDB" id="A0A2B7ZN60"/>
<feature type="compositionally biased region" description="Polar residues" evidence="1">
    <location>
        <begin position="12"/>
        <end position="25"/>
    </location>
</feature>
<organism evidence="2 3">
    <name type="scientific">[Emmonsia] crescens</name>
    <dbReference type="NCBI Taxonomy" id="73230"/>
    <lineage>
        <taxon>Eukaryota</taxon>
        <taxon>Fungi</taxon>
        <taxon>Dikarya</taxon>
        <taxon>Ascomycota</taxon>
        <taxon>Pezizomycotina</taxon>
        <taxon>Eurotiomycetes</taxon>
        <taxon>Eurotiomycetidae</taxon>
        <taxon>Onygenales</taxon>
        <taxon>Ajellomycetaceae</taxon>
        <taxon>Emergomyces</taxon>
    </lineage>
</organism>
<evidence type="ECO:0000313" key="3">
    <source>
        <dbReference type="Proteomes" id="UP000226031"/>
    </source>
</evidence>
<comment type="caution">
    <text evidence="2">The sequence shown here is derived from an EMBL/GenBank/DDBJ whole genome shotgun (WGS) entry which is preliminary data.</text>
</comment>
<dbReference type="Proteomes" id="UP000226031">
    <property type="component" value="Unassembled WGS sequence"/>
</dbReference>
<keyword evidence="3" id="KW-1185">Reference proteome</keyword>
<name>A0A2B7ZN60_9EURO</name>
<reference evidence="2 3" key="1">
    <citation type="submission" date="2017-10" db="EMBL/GenBank/DDBJ databases">
        <title>Comparative genomics in systemic dimorphic fungi from Ajellomycetaceae.</title>
        <authorList>
            <person name="Munoz J.F."/>
            <person name="Mcewen J.G."/>
            <person name="Clay O.K."/>
            <person name="Cuomo C.A."/>
        </authorList>
    </citation>
    <scope>NUCLEOTIDE SEQUENCE [LARGE SCALE GENOMIC DNA]</scope>
    <source>
        <strain evidence="2 3">UAMH4076</strain>
    </source>
</reference>
<proteinExistence type="predicted"/>
<protein>
    <submittedName>
        <fullName evidence="2">Uncharacterized protein</fullName>
    </submittedName>
</protein>
<dbReference type="EMBL" id="PDND01000036">
    <property type="protein sequence ID" value="PGH34628.1"/>
    <property type="molecule type" value="Genomic_DNA"/>
</dbReference>
<accession>A0A2B7ZN60</accession>
<feature type="compositionally biased region" description="Basic and acidic residues" evidence="1">
    <location>
        <begin position="68"/>
        <end position="85"/>
    </location>
</feature>
<evidence type="ECO:0000256" key="1">
    <source>
        <dbReference type="SAM" id="MobiDB-lite"/>
    </source>
</evidence>
<evidence type="ECO:0000313" key="2">
    <source>
        <dbReference type="EMBL" id="PGH34628.1"/>
    </source>
</evidence>
<sequence length="140" mass="15563">MIPWGGSPHTKPPNSHYSTSEPTIPANNCFVVQPFKEIDGRRHTRARGPLLDSAPGITAPLGIEYIPDPERRSGPRSRTTRDGNRGIRNPPARLPDLHNMKTPRSMGIWPGLVVLGIEAKYYPPNRSGSRNVSDLRSMEF</sequence>
<gene>
    <name evidence="2" type="ORF">GX50_02518</name>
</gene>
<feature type="region of interest" description="Disordered" evidence="1">
    <location>
        <begin position="40"/>
        <end position="101"/>
    </location>
</feature>
<feature type="region of interest" description="Disordered" evidence="1">
    <location>
        <begin position="1"/>
        <end position="25"/>
    </location>
</feature>